<evidence type="ECO:0000313" key="2">
    <source>
        <dbReference type="Proteomes" id="UP000828251"/>
    </source>
</evidence>
<gene>
    <name evidence="1" type="ORF">J1N35_013118</name>
</gene>
<dbReference type="EMBL" id="JAIQCV010000005">
    <property type="protein sequence ID" value="KAH1096197.1"/>
    <property type="molecule type" value="Genomic_DNA"/>
</dbReference>
<accession>A0A9D3VRW3</accession>
<comment type="caution">
    <text evidence="1">The sequence shown here is derived from an EMBL/GenBank/DDBJ whole genome shotgun (WGS) entry which is preliminary data.</text>
</comment>
<keyword evidence="2" id="KW-1185">Reference proteome</keyword>
<organism evidence="1 2">
    <name type="scientific">Gossypium stocksii</name>
    <dbReference type="NCBI Taxonomy" id="47602"/>
    <lineage>
        <taxon>Eukaryota</taxon>
        <taxon>Viridiplantae</taxon>
        <taxon>Streptophyta</taxon>
        <taxon>Embryophyta</taxon>
        <taxon>Tracheophyta</taxon>
        <taxon>Spermatophyta</taxon>
        <taxon>Magnoliopsida</taxon>
        <taxon>eudicotyledons</taxon>
        <taxon>Gunneridae</taxon>
        <taxon>Pentapetalae</taxon>
        <taxon>rosids</taxon>
        <taxon>malvids</taxon>
        <taxon>Malvales</taxon>
        <taxon>Malvaceae</taxon>
        <taxon>Malvoideae</taxon>
        <taxon>Gossypium</taxon>
    </lineage>
</organism>
<feature type="non-terminal residue" evidence="1">
    <location>
        <position position="62"/>
    </location>
</feature>
<sequence length="62" mass="7241">NFEEKTDLGVHRKLCAWLLSMEEMKIWLFQRNSALAHAKAQSSRSLLLSIDLSIEVKIQEKR</sequence>
<dbReference type="AlphaFoldDB" id="A0A9D3VRW3"/>
<protein>
    <submittedName>
        <fullName evidence="1">Uncharacterized protein</fullName>
    </submittedName>
</protein>
<reference evidence="1 2" key="1">
    <citation type="journal article" date="2021" name="Plant Biotechnol. J.">
        <title>Multi-omics assisted identification of the key and species-specific regulatory components of drought-tolerant mechanisms in Gossypium stocksii.</title>
        <authorList>
            <person name="Yu D."/>
            <person name="Ke L."/>
            <person name="Zhang D."/>
            <person name="Wu Y."/>
            <person name="Sun Y."/>
            <person name="Mei J."/>
            <person name="Sun J."/>
            <person name="Sun Y."/>
        </authorList>
    </citation>
    <scope>NUCLEOTIDE SEQUENCE [LARGE SCALE GENOMIC DNA]</scope>
    <source>
        <strain evidence="2">cv. E1</strain>
        <tissue evidence="1">Leaf</tissue>
    </source>
</reference>
<feature type="non-terminal residue" evidence="1">
    <location>
        <position position="1"/>
    </location>
</feature>
<proteinExistence type="predicted"/>
<name>A0A9D3VRW3_9ROSI</name>
<evidence type="ECO:0000313" key="1">
    <source>
        <dbReference type="EMBL" id="KAH1096197.1"/>
    </source>
</evidence>
<dbReference type="Proteomes" id="UP000828251">
    <property type="component" value="Unassembled WGS sequence"/>
</dbReference>